<dbReference type="Gramene" id="OQU81465">
    <property type="protein sequence ID" value="OQU81465"/>
    <property type="gene ID" value="SORBI_3006G062466"/>
</dbReference>
<evidence type="ECO:0000313" key="2">
    <source>
        <dbReference type="EMBL" id="OQU81465.1"/>
    </source>
</evidence>
<dbReference type="AlphaFoldDB" id="A0A1Z5RDD9"/>
<dbReference type="Proteomes" id="UP000000768">
    <property type="component" value="Chromosome 6"/>
</dbReference>
<sequence>MNQTSEVAAQEHRDTLSDLENRHTVVISDIHCSSCRERPQQVIGHTRHSQSQHVFTLE</sequence>
<protein>
    <submittedName>
        <fullName evidence="2">Uncharacterized protein</fullName>
    </submittedName>
</protein>
<dbReference type="EMBL" id="CM000765">
    <property type="protein sequence ID" value="OQU81465.1"/>
    <property type="molecule type" value="Genomic_DNA"/>
</dbReference>
<accession>A0A1Z5RDD9</accession>
<evidence type="ECO:0000313" key="3">
    <source>
        <dbReference type="Proteomes" id="UP000000768"/>
    </source>
</evidence>
<dbReference type="InParanoid" id="A0A1Z5RDD9"/>
<keyword evidence="3" id="KW-1185">Reference proteome</keyword>
<evidence type="ECO:0000256" key="1">
    <source>
        <dbReference type="SAM" id="MobiDB-lite"/>
    </source>
</evidence>
<organism evidence="2 3">
    <name type="scientific">Sorghum bicolor</name>
    <name type="common">Sorghum</name>
    <name type="synonym">Sorghum vulgare</name>
    <dbReference type="NCBI Taxonomy" id="4558"/>
    <lineage>
        <taxon>Eukaryota</taxon>
        <taxon>Viridiplantae</taxon>
        <taxon>Streptophyta</taxon>
        <taxon>Embryophyta</taxon>
        <taxon>Tracheophyta</taxon>
        <taxon>Spermatophyta</taxon>
        <taxon>Magnoliopsida</taxon>
        <taxon>Liliopsida</taxon>
        <taxon>Poales</taxon>
        <taxon>Poaceae</taxon>
        <taxon>PACMAD clade</taxon>
        <taxon>Panicoideae</taxon>
        <taxon>Andropogonodae</taxon>
        <taxon>Andropogoneae</taxon>
        <taxon>Sorghinae</taxon>
        <taxon>Sorghum</taxon>
    </lineage>
</organism>
<reference evidence="3" key="2">
    <citation type="journal article" date="2018" name="Plant J.">
        <title>The Sorghum bicolor reference genome: improved assembly, gene annotations, a transcriptome atlas, and signatures of genome organization.</title>
        <authorList>
            <person name="McCormick R.F."/>
            <person name="Truong S.K."/>
            <person name="Sreedasyam A."/>
            <person name="Jenkins J."/>
            <person name="Shu S."/>
            <person name="Sims D."/>
            <person name="Kennedy M."/>
            <person name="Amirebrahimi M."/>
            <person name="Weers B.D."/>
            <person name="McKinley B."/>
            <person name="Mattison A."/>
            <person name="Morishige D.T."/>
            <person name="Grimwood J."/>
            <person name="Schmutz J."/>
            <person name="Mullet J.E."/>
        </authorList>
    </citation>
    <scope>NUCLEOTIDE SEQUENCE [LARGE SCALE GENOMIC DNA]</scope>
    <source>
        <strain evidence="3">cv. BTx623</strain>
    </source>
</reference>
<gene>
    <name evidence="2" type="ORF">SORBI_3006G062466</name>
</gene>
<feature type="compositionally biased region" description="Basic and acidic residues" evidence="1">
    <location>
        <begin position="9"/>
        <end position="21"/>
    </location>
</feature>
<proteinExistence type="predicted"/>
<name>A0A1Z5RDD9_SORBI</name>
<reference evidence="2 3" key="1">
    <citation type="journal article" date="2009" name="Nature">
        <title>The Sorghum bicolor genome and the diversification of grasses.</title>
        <authorList>
            <person name="Paterson A.H."/>
            <person name="Bowers J.E."/>
            <person name="Bruggmann R."/>
            <person name="Dubchak I."/>
            <person name="Grimwood J."/>
            <person name="Gundlach H."/>
            <person name="Haberer G."/>
            <person name="Hellsten U."/>
            <person name="Mitros T."/>
            <person name="Poliakov A."/>
            <person name="Schmutz J."/>
            <person name="Spannagl M."/>
            <person name="Tang H."/>
            <person name="Wang X."/>
            <person name="Wicker T."/>
            <person name="Bharti A.K."/>
            <person name="Chapman J."/>
            <person name="Feltus F.A."/>
            <person name="Gowik U."/>
            <person name="Grigoriev I.V."/>
            <person name="Lyons E."/>
            <person name="Maher C.A."/>
            <person name="Martis M."/>
            <person name="Narechania A."/>
            <person name="Otillar R.P."/>
            <person name="Penning B.W."/>
            <person name="Salamov A.A."/>
            <person name="Wang Y."/>
            <person name="Zhang L."/>
            <person name="Carpita N.C."/>
            <person name="Freeling M."/>
            <person name="Gingle A.R."/>
            <person name="Hash C.T."/>
            <person name="Keller B."/>
            <person name="Klein P."/>
            <person name="Kresovich S."/>
            <person name="McCann M.C."/>
            <person name="Ming R."/>
            <person name="Peterson D.G."/>
            <person name="Mehboob-ur-Rahman"/>
            <person name="Ware D."/>
            <person name="Westhoff P."/>
            <person name="Mayer K.F."/>
            <person name="Messing J."/>
            <person name="Rokhsar D.S."/>
        </authorList>
    </citation>
    <scope>NUCLEOTIDE SEQUENCE [LARGE SCALE GENOMIC DNA]</scope>
    <source>
        <strain evidence="3">cv. BTx623</strain>
    </source>
</reference>
<feature type="region of interest" description="Disordered" evidence="1">
    <location>
        <begin position="1"/>
        <end position="21"/>
    </location>
</feature>
<feature type="region of interest" description="Disordered" evidence="1">
    <location>
        <begin position="38"/>
        <end position="58"/>
    </location>
</feature>